<evidence type="ECO:0000256" key="2">
    <source>
        <dbReference type="ARBA" id="ARBA00010265"/>
    </source>
</evidence>
<dbReference type="InterPro" id="IPR005498">
    <property type="entry name" value="T4SS_VirB10/TraB/TrbI"/>
</dbReference>
<keyword evidence="9" id="KW-1185">Reference proteome</keyword>
<evidence type="ECO:0000313" key="8">
    <source>
        <dbReference type="EMBL" id="VBB08473.1"/>
    </source>
</evidence>
<evidence type="ECO:0000313" key="9">
    <source>
        <dbReference type="Proteomes" id="UP000277811"/>
    </source>
</evidence>
<comment type="subcellular location">
    <subcellularLocation>
        <location evidence="1">Membrane</location>
        <topology evidence="1">Single-pass membrane protein</topology>
    </subcellularLocation>
</comment>
<evidence type="ECO:0000256" key="4">
    <source>
        <dbReference type="ARBA" id="ARBA00022989"/>
    </source>
</evidence>
<comment type="similarity">
    <text evidence="2">Belongs to the TrbI/VirB10 family.</text>
</comment>
<protein>
    <submittedName>
        <fullName evidence="8">Type iv secretion system virb10 / trab / trbi</fullName>
    </submittedName>
</protein>
<dbReference type="OrthoDB" id="9807354at2"/>
<dbReference type="Gene3D" id="2.40.128.260">
    <property type="entry name" value="Type IV secretion system, VirB10/TraB/TrbI"/>
    <property type="match status" value="1"/>
</dbReference>
<dbReference type="CDD" id="cd16429">
    <property type="entry name" value="VirB10"/>
    <property type="match status" value="1"/>
</dbReference>
<dbReference type="Proteomes" id="UP000277811">
    <property type="component" value="Unassembled WGS sequence"/>
</dbReference>
<evidence type="ECO:0000256" key="5">
    <source>
        <dbReference type="ARBA" id="ARBA00023136"/>
    </source>
</evidence>
<proteinExistence type="inferred from homology"/>
<keyword evidence="3 7" id="KW-0812">Transmembrane</keyword>
<sequence>MKETEPMAIVDNNRKFGLKEDPPEGTRINKKLVFGFTALFLIAFVGSLMAFVYRSSNETPKNPAAAVSQKQNEAQPTPPPAKVLEGPKKYDDMPQYEQEKKAAVNKKPETIVDPANSNTYPGGFPVPSIPDRERGNIGNSPNNVGQDTRKSPVRFGGIGNTSMAPVPVAIGVSIGYENTNPNIIIAPGAGGMGGEDINLQDEKRTFNKSVSTDKEFYVQSAITSPKSAFEVKAGSVIPSTLISGINSDLPGVVIAQVRENIFDTVSGKYLLIPQGTRLVGTYDSKVTYGQSRVQVAWKRLIFPNGDSFDLDGMPGADLSGYSGMTGKVNQHEGKLIGAALYSSAFAYAVGRISSSNNSASDTVAANISSIADKLTQNNLNVQPTIEVAPGGLFNVMVERDLLLHPYISF</sequence>
<dbReference type="GO" id="GO:0016020">
    <property type="term" value="C:membrane"/>
    <property type="evidence" value="ECO:0007669"/>
    <property type="project" value="UniProtKB-SubCell"/>
</dbReference>
<name>A0A498REG4_9FIRM</name>
<evidence type="ECO:0000256" key="7">
    <source>
        <dbReference type="SAM" id="Phobius"/>
    </source>
</evidence>
<keyword evidence="4 7" id="KW-1133">Transmembrane helix</keyword>
<evidence type="ECO:0000256" key="6">
    <source>
        <dbReference type="SAM" id="MobiDB-lite"/>
    </source>
</evidence>
<dbReference type="AlphaFoldDB" id="A0A498REG4"/>
<keyword evidence="5 7" id="KW-0472">Membrane</keyword>
<accession>A0A498REG4</accession>
<dbReference type="Pfam" id="PF03743">
    <property type="entry name" value="TrbI"/>
    <property type="match status" value="1"/>
</dbReference>
<reference evidence="8 9" key="1">
    <citation type="submission" date="2018-06" db="EMBL/GenBank/DDBJ databases">
        <authorList>
            <person name="Strepis N."/>
        </authorList>
    </citation>
    <scope>NUCLEOTIDE SEQUENCE [LARGE SCALE GENOMIC DNA]</scope>
    <source>
        <strain evidence="8">LUCI</strain>
    </source>
</reference>
<evidence type="ECO:0000256" key="1">
    <source>
        <dbReference type="ARBA" id="ARBA00004167"/>
    </source>
</evidence>
<feature type="region of interest" description="Disordered" evidence="6">
    <location>
        <begin position="58"/>
        <end position="88"/>
    </location>
</feature>
<dbReference type="InterPro" id="IPR042217">
    <property type="entry name" value="T4SS_VirB10/TrbI"/>
</dbReference>
<dbReference type="RefSeq" id="WP_122629342.1">
    <property type="nucleotide sequence ID" value="NZ_UPPP01000091.1"/>
</dbReference>
<feature type="transmembrane region" description="Helical" evidence="7">
    <location>
        <begin position="32"/>
        <end position="53"/>
    </location>
</feature>
<organism evidence="8 9">
    <name type="scientific">Lucifera butyrica</name>
    <dbReference type="NCBI Taxonomy" id="1351585"/>
    <lineage>
        <taxon>Bacteria</taxon>
        <taxon>Bacillati</taxon>
        <taxon>Bacillota</taxon>
        <taxon>Negativicutes</taxon>
        <taxon>Veillonellales</taxon>
        <taxon>Veillonellaceae</taxon>
        <taxon>Lucifera</taxon>
    </lineage>
</organism>
<dbReference type="EMBL" id="UPPP01000091">
    <property type="protein sequence ID" value="VBB08473.1"/>
    <property type="molecule type" value="Genomic_DNA"/>
</dbReference>
<gene>
    <name evidence="8" type="ORF">LUCI_3745</name>
</gene>
<evidence type="ECO:0000256" key="3">
    <source>
        <dbReference type="ARBA" id="ARBA00022692"/>
    </source>
</evidence>